<evidence type="ECO:0000256" key="5">
    <source>
        <dbReference type="ARBA" id="ARBA00022679"/>
    </source>
</evidence>
<evidence type="ECO:0000256" key="7">
    <source>
        <dbReference type="ARBA" id="ARBA00023204"/>
    </source>
</evidence>
<dbReference type="Pfam" id="PF01035">
    <property type="entry name" value="DNA_binding_1"/>
    <property type="match status" value="1"/>
</dbReference>
<proteinExistence type="inferred from homology"/>
<gene>
    <name evidence="11" type="ORF">BCUE_0086</name>
</gene>
<keyword evidence="5 11" id="KW-0808">Transferase</keyword>
<evidence type="ECO:0000259" key="10">
    <source>
        <dbReference type="Pfam" id="PF02870"/>
    </source>
</evidence>
<reference evidence="11 12" key="1">
    <citation type="journal article" date="2013" name="Genome Biol. Evol.">
        <title>Genome evolution and phylogenomic analysis of candidatus kinetoplastibacterium, the betaproteobacterial endosymbionts of strigomonas and angomonas.</title>
        <authorList>
            <person name="Alves J.M."/>
            <person name="Serrano M.G."/>
            <person name="Maia da Silva F."/>
            <person name="Voegtly L.J."/>
            <person name="Matveyev A.V."/>
            <person name="Teixeira M.M."/>
            <person name="Camargo E.P."/>
            <person name="Buck G.A."/>
        </authorList>
    </citation>
    <scope>NUCLEOTIDE SEQUENCE [LARGE SCALE GENOMIC DNA]</scope>
    <source>
        <strain evidence="11 12">TCC012E</strain>
    </source>
</reference>
<comment type="catalytic activity">
    <reaction evidence="1">
        <text>a 4-O-methyl-thymidine in DNA + L-cysteinyl-[protein] = a thymidine in DNA + S-methyl-L-cysteinyl-[protein]</text>
        <dbReference type="Rhea" id="RHEA:53428"/>
        <dbReference type="Rhea" id="RHEA-COMP:10131"/>
        <dbReference type="Rhea" id="RHEA-COMP:10132"/>
        <dbReference type="Rhea" id="RHEA-COMP:13555"/>
        <dbReference type="Rhea" id="RHEA-COMP:13556"/>
        <dbReference type="ChEBI" id="CHEBI:29950"/>
        <dbReference type="ChEBI" id="CHEBI:82612"/>
        <dbReference type="ChEBI" id="CHEBI:137386"/>
        <dbReference type="ChEBI" id="CHEBI:137387"/>
        <dbReference type="EC" id="2.1.1.63"/>
    </reaction>
</comment>
<protein>
    <recommendedName>
        <fullName evidence="3">methylated-DNA--[protein]-cysteine S-methyltransferase</fullName>
        <ecNumber evidence="3">2.1.1.63</ecNumber>
    </recommendedName>
</protein>
<dbReference type="GO" id="GO:0003908">
    <property type="term" value="F:methylated-DNA-[protein]-cysteine S-methyltransferase activity"/>
    <property type="evidence" value="ECO:0007669"/>
    <property type="project" value="UniProtKB-EC"/>
</dbReference>
<dbReference type="InterPro" id="IPR008332">
    <property type="entry name" value="MethylG_MeTrfase_N"/>
</dbReference>
<dbReference type="PANTHER" id="PTHR10815">
    <property type="entry name" value="METHYLATED-DNA--PROTEIN-CYSTEINE METHYLTRANSFERASE"/>
    <property type="match status" value="1"/>
</dbReference>
<evidence type="ECO:0000256" key="4">
    <source>
        <dbReference type="ARBA" id="ARBA00022603"/>
    </source>
</evidence>
<dbReference type="PANTHER" id="PTHR10815:SF13">
    <property type="entry name" value="METHYLATED-DNA--PROTEIN-CYSTEINE METHYLTRANSFERASE"/>
    <property type="match status" value="1"/>
</dbReference>
<dbReference type="GO" id="GO:0032259">
    <property type="term" value="P:methylation"/>
    <property type="evidence" value="ECO:0007669"/>
    <property type="project" value="UniProtKB-KW"/>
</dbReference>
<dbReference type="HOGENOM" id="CLU_000445_52_2_4"/>
<dbReference type="InterPro" id="IPR036217">
    <property type="entry name" value="MethylDNA_cys_MeTrfase_DNAb"/>
</dbReference>
<evidence type="ECO:0000313" key="11">
    <source>
        <dbReference type="EMBL" id="AGF50078.1"/>
    </source>
</evidence>
<dbReference type="GO" id="GO:0006281">
    <property type="term" value="P:DNA repair"/>
    <property type="evidence" value="ECO:0007669"/>
    <property type="project" value="UniProtKB-KW"/>
</dbReference>
<sequence length="189" mass="22027">MKPESEKMFYCFFKSPIGVIKLVSSNDSIIEVSFIDTNKISINNTINTIDRYILKLEMTPILKNAVKQLNQWFRKERVNFELPLRLYGTFFQKLVWESLKFLQFGSLISYKEFAAFIGMSKSYRAVSHAISQNPILILNPCHRVVSINTELSGFSGGLHRKQQLLNHEGHLYLECYKNSKNQHNYKPKI</sequence>
<evidence type="ECO:0000313" key="12">
    <source>
        <dbReference type="Proteomes" id="UP000011563"/>
    </source>
</evidence>
<dbReference type="AlphaFoldDB" id="M1LCA7"/>
<keyword evidence="6" id="KW-0227">DNA damage</keyword>
<organism evidence="11 12">
    <name type="scientific">Candidatus Kinetoplastidibacterium blastocrithidiae TCC012E</name>
    <dbReference type="NCBI Taxonomy" id="1208922"/>
    <lineage>
        <taxon>Bacteria</taxon>
        <taxon>Pseudomonadati</taxon>
        <taxon>Pseudomonadota</taxon>
        <taxon>Betaproteobacteria</taxon>
        <taxon>Candidatus Kinetoplastidibacterium</taxon>
    </lineage>
</organism>
<dbReference type="NCBIfam" id="TIGR00589">
    <property type="entry name" value="ogt"/>
    <property type="match status" value="1"/>
</dbReference>
<keyword evidence="12" id="KW-1185">Reference proteome</keyword>
<feature type="domain" description="Methylguanine DNA methyltransferase ribonuclease-like" evidence="10">
    <location>
        <begin position="8"/>
        <end position="86"/>
    </location>
</feature>
<evidence type="ECO:0000256" key="6">
    <source>
        <dbReference type="ARBA" id="ARBA00022763"/>
    </source>
</evidence>
<dbReference type="FunFam" id="1.10.10.10:FF:000214">
    <property type="entry name" value="Methylated-DNA--protein-cysteine methyltransferase"/>
    <property type="match status" value="1"/>
</dbReference>
<dbReference type="InterPro" id="IPR036388">
    <property type="entry name" value="WH-like_DNA-bd_sf"/>
</dbReference>
<evidence type="ECO:0000259" key="9">
    <source>
        <dbReference type="Pfam" id="PF01035"/>
    </source>
</evidence>
<dbReference type="Gene3D" id="1.10.10.10">
    <property type="entry name" value="Winged helix-like DNA-binding domain superfamily/Winged helix DNA-binding domain"/>
    <property type="match status" value="1"/>
</dbReference>
<comment type="similarity">
    <text evidence="2">Belongs to the MGMT family.</text>
</comment>
<dbReference type="Proteomes" id="UP000011563">
    <property type="component" value="Chromosome"/>
</dbReference>
<dbReference type="CDD" id="cd06445">
    <property type="entry name" value="ATase"/>
    <property type="match status" value="1"/>
</dbReference>
<evidence type="ECO:0000256" key="1">
    <source>
        <dbReference type="ARBA" id="ARBA00001286"/>
    </source>
</evidence>
<dbReference type="SUPFAM" id="SSF53155">
    <property type="entry name" value="Methylated DNA-protein cysteine methyltransferase domain"/>
    <property type="match status" value="1"/>
</dbReference>
<dbReference type="RefSeq" id="WP_015237632.1">
    <property type="nucleotide sequence ID" value="NC_020285.1"/>
</dbReference>
<feature type="domain" description="Methylated-DNA-[protein]-cysteine S-methyltransferase DNA binding" evidence="9">
    <location>
        <begin position="91"/>
        <end position="169"/>
    </location>
</feature>
<dbReference type="EC" id="2.1.1.63" evidence="3"/>
<dbReference type="SUPFAM" id="SSF46767">
    <property type="entry name" value="Methylated DNA-protein cysteine methyltransferase, C-terminal domain"/>
    <property type="match status" value="1"/>
</dbReference>
<accession>M1LCA7</accession>
<dbReference type="Gene3D" id="3.30.160.70">
    <property type="entry name" value="Methylated DNA-protein cysteine methyltransferase domain"/>
    <property type="match status" value="1"/>
</dbReference>
<comment type="catalytic activity">
    <reaction evidence="8">
        <text>a 6-O-methyl-2'-deoxyguanosine in DNA + L-cysteinyl-[protein] = S-methyl-L-cysteinyl-[protein] + a 2'-deoxyguanosine in DNA</text>
        <dbReference type="Rhea" id="RHEA:24000"/>
        <dbReference type="Rhea" id="RHEA-COMP:10131"/>
        <dbReference type="Rhea" id="RHEA-COMP:10132"/>
        <dbReference type="Rhea" id="RHEA-COMP:11367"/>
        <dbReference type="Rhea" id="RHEA-COMP:11368"/>
        <dbReference type="ChEBI" id="CHEBI:29950"/>
        <dbReference type="ChEBI" id="CHEBI:82612"/>
        <dbReference type="ChEBI" id="CHEBI:85445"/>
        <dbReference type="ChEBI" id="CHEBI:85448"/>
        <dbReference type="EC" id="2.1.1.63"/>
    </reaction>
</comment>
<name>M1LCA7_9PROT</name>
<dbReference type="PATRIC" id="fig|1208922.3.peg.644"/>
<dbReference type="InterPro" id="IPR014048">
    <property type="entry name" value="MethylDNA_cys_MeTrfase_DNA-bd"/>
</dbReference>
<dbReference type="InterPro" id="IPR036631">
    <property type="entry name" value="MGMT_N_sf"/>
</dbReference>
<evidence type="ECO:0000256" key="3">
    <source>
        <dbReference type="ARBA" id="ARBA00011918"/>
    </source>
</evidence>
<dbReference type="KEGG" id="kbt:BCUE_0086"/>
<evidence type="ECO:0000256" key="2">
    <source>
        <dbReference type="ARBA" id="ARBA00008711"/>
    </source>
</evidence>
<keyword evidence="4 11" id="KW-0489">Methyltransferase</keyword>
<dbReference type="Pfam" id="PF02870">
    <property type="entry name" value="Methyltransf_1N"/>
    <property type="match status" value="1"/>
</dbReference>
<keyword evidence="7" id="KW-0234">DNA repair</keyword>
<evidence type="ECO:0000256" key="8">
    <source>
        <dbReference type="ARBA" id="ARBA00049348"/>
    </source>
</evidence>
<dbReference type="EMBL" id="CP003807">
    <property type="protein sequence ID" value="AGF50078.1"/>
    <property type="molecule type" value="Genomic_DNA"/>
</dbReference>